<dbReference type="PATRIC" id="fig|1618431.3.peg.108"/>
<dbReference type="GO" id="GO:0030170">
    <property type="term" value="F:pyridoxal phosphate binding"/>
    <property type="evidence" value="ECO:0007669"/>
    <property type="project" value="TreeGrafter"/>
</dbReference>
<dbReference type="InterPro" id="IPR000653">
    <property type="entry name" value="DegT/StrS_aminotransferase"/>
</dbReference>
<dbReference type="CDD" id="cd00616">
    <property type="entry name" value="AHBA_syn"/>
    <property type="match status" value="1"/>
</dbReference>
<dbReference type="AlphaFoldDB" id="A0A0G0TXH0"/>
<comment type="similarity">
    <text evidence="1">Belongs to the DegT/DnrJ/EryC1 family.</text>
</comment>
<gene>
    <name evidence="2" type="ORF">UT77_C0001G0108</name>
</gene>
<protein>
    <submittedName>
        <fullName evidence="2">NDP-hexose 3,4-dehydratase</fullName>
    </submittedName>
</protein>
<dbReference type="Pfam" id="PF01041">
    <property type="entry name" value="DegT_DnrJ_EryC1"/>
    <property type="match status" value="1"/>
</dbReference>
<proteinExistence type="inferred from homology"/>
<name>A0A0G0TXH0_9BACT</name>
<dbReference type="Proteomes" id="UP000034881">
    <property type="component" value="Unassembled WGS sequence"/>
</dbReference>
<comment type="caution">
    <text evidence="2">The sequence shown here is derived from an EMBL/GenBank/DDBJ whole genome shotgun (WGS) entry which is preliminary data.</text>
</comment>
<dbReference type="PANTHER" id="PTHR30244:SF34">
    <property type="entry name" value="DTDP-4-AMINO-4,6-DIDEOXYGALACTOSE TRANSAMINASE"/>
    <property type="match status" value="1"/>
</dbReference>
<evidence type="ECO:0000313" key="3">
    <source>
        <dbReference type="Proteomes" id="UP000034881"/>
    </source>
</evidence>
<dbReference type="EMBL" id="LBYB01000001">
    <property type="protein sequence ID" value="KKR42657.1"/>
    <property type="molecule type" value="Genomic_DNA"/>
</dbReference>
<dbReference type="PANTHER" id="PTHR30244">
    <property type="entry name" value="TRANSAMINASE"/>
    <property type="match status" value="1"/>
</dbReference>
<dbReference type="InterPro" id="IPR015421">
    <property type="entry name" value="PyrdxlP-dep_Trfase_major"/>
</dbReference>
<dbReference type="SUPFAM" id="SSF53383">
    <property type="entry name" value="PLP-dependent transferases"/>
    <property type="match status" value="1"/>
</dbReference>
<reference evidence="2 3" key="1">
    <citation type="journal article" date="2015" name="Nature">
        <title>rRNA introns, odd ribosomes, and small enigmatic genomes across a large radiation of phyla.</title>
        <authorList>
            <person name="Brown C.T."/>
            <person name="Hug L.A."/>
            <person name="Thomas B.C."/>
            <person name="Sharon I."/>
            <person name="Castelle C.J."/>
            <person name="Singh A."/>
            <person name="Wilkins M.J."/>
            <person name="Williams K.H."/>
            <person name="Banfield J.F."/>
        </authorList>
    </citation>
    <scope>NUCLEOTIDE SEQUENCE [LARGE SCALE GENOMIC DNA]</scope>
</reference>
<dbReference type="PIRSF" id="PIRSF000390">
    <property type="entry name" value="PLP_StrS"/>
    <property type="match status" value="1"/>
</dbReference>
<dbReference type="Gene3D" id="3.90.1150.10">
    <property type="entry name" value="Aspartate Aminotransferase, domain 1"/>
    <property type="match status" value="1"/>
</dbReference>
<organism evidence="2 3">
    <name type="scientific">Candidatus Daviesbacteria bacterium GW2011_GWC2_40_12</name>
    <dbReference type="NCBI Taxonomy" id="1618431"/>
    <lineage>
        <taxon>Bacteria</taxon>
        <taxon>Candidatus Daviesiibacteriota</taxon>
    </lineage>
</organism>
<dbReference type="GO" id="GO:0008483">
    <property type="term" value="F:transaminase activity"/>
    <property type="evidence" value="ECO:0007669"/>
    <property type="project" value="TreeGrafter"/>
</dbReference>
<dbReference type="InterPro" id="IPR015422">
    <property type="entry name" value="PyrdxlP-dep_Trfase_small"/>
</dbReference>
<dbReference type="Gene3D" id="3.40.640.10">
    <property type="entry name" value="Type I PLP-dependent aspartate aminotransferase-like (Major domain)"/>
    <property type="match status" value="1"/>
</dbReference>
<dbReference type="InterPro" id="IPR015424">
    <property type="entry name" value="PyrdxlP-dep_Trfase"/>
</dbReference>
<sequence length="407" mass="45802">MKSSASDKKDSLRLTTAIALHGKEEEERVLKVLREHRTIMGREIEEFERRLAKIFEKEYGIMVNSGSSANLLAIELLNLPPGTEVITPILTFSTTVAPLIQKGLVPVFVDVLDGKYVIDADKVEAAISKKTKALMVPILMGNVPNLEKLQKIAKKHNLYYIDDSCDAITSLYKGKSSGAYSDISTTSVYGSHVITAGGNGGVVMVNKEELRDKAKVLRGWGRSSAIFSESEKIEYRFSSKIGNIPYDGKYIFEEIGYNFLPMELGAAFGNAQLDKLKLFIKIRERNAKILSKLFGQYPDLFIVPIEDEQARPQRQVFPVTIKKGAPFTRLELVTFLEKENVQTRPIFTGNILKQPGFKNITHRDTQKDYEVTDNIMERGFIIGVHQGLTLDHLDKLSNLLHKFIKQF</sequence>
<keyword evidence="1" id="KW-0663">Pyridoxal phosphate</keyword>
<accession>A0A0G0TXH0</accession>
<evidence type="ECO:0000313" key="2">
    <source>
        <dbReference type="EMBL" id="KKR42657.1"/>
    </source>
</evidence>
<dbReference type="GO" id="GO:0000271">
    <property type="term" value="P:polysaccharide biosynthetic process"/>
    <property type="evidence" value="ECO:0007669"/>
    <property type="project" value="TreeGrafter"/>
</dbReference>
<evidence type="ECO:0000256" key="1">
    <source>
        <dbReference type="RuleBase" id="RU004508"/>
    </source>
</evidence>